<dbReference type="GO" id="GO:0004309">
    <property type="term" value="F:exopolyphosphatase activity"/>
    <property type="evidence" value="ECO:0007669"/>
    <property type="project" value="TreeGrafter"/>
</dbReference>
<evidence type="ECO:0000313" key="12">
    <source>
        <dbReference type="Proteomes" id="UP000199759"/>
    </source>
</evidence>
<dbReference type="PANTHER" id="PTHR30457:SF12">
    <property type="entry name" value="5'_3'-NUCLEOTIDASE SURE"/>
    <property type="match status" value="1"/>
</dbReference>
<accession>A0A1G9PVL2</accession>
<evidence type="ECO:0000256" key="3">
    <source>
        <dbReference type="ARBA" id="ARBA00004496"/>
    </source>
</evidence>
<dbReference type="NCBIfam" id="TIGR00087">
    <property type="entry name" value="surE"/>
    <property type="match status" value="1"/>
</dbReference>
<dbReference type="InterPro" id="IPR036523">
    <property type="entry name" value="SurE-like_sf"/>
</dbReference>
<dbReference type="RefSeq" id="WP_091767696.1">
    <property type="nucleotide sequence ID" value="NZ_FNHG01000004.1"/>
</dbReference>
<dbReference type="Proteomes" id="UP000199759">
    <property type="component" value="Unassembled WGS sequence"/>
</dbReference>
<dbReference type="OrthoDB" id="9780815at2"/>
<reference evidence="11 12" key="1">
    <citation type="submission" date="2016-10" db="EMBL/GenBank/DDBJ databases">
        <authorList>
            <person name="de Groot N.N."/>
        </authorList>
    </citation>
    <scope>NUCLEOTIDE SEQUENCE [LARGE SCALE GENOMIC DNA]</scope>
    <source>
        <strain evidence="11 12">DSM 16077</strain>
    </source>
</reference>
<evidence type="ECO:0000256" key="8">
    <source>
        <dbReference type="ARBA" id="ARBA00022801"/>
    </source>
</evidence>
<dbReference type="GO" id="GO:0008254">
    <property type="term" value="F:3'-nucleotidase activity"/>
    <property type="evidence" value="ECO:0007669"/>
    <property type="project" value="TreeGrafter"/>
</dbReference>
<proteinExistence type="inferred from homology"/>
<comment type="function">
    <text evidence="9">Nucleotidase that shows phosphatase activity on nucleoside 5'-monophosphates.</text>
</comment>
<evidence type="ECO:0000256" key="2">
    <source>
        <dbReference type="ARBA" id="ARBA00001946"/>
    </source>
</evidence>
<comment type="similarity">
    <text evidence="4 9">Belongs to the SurE nucleotidase family.</text>
</comment>
<evidence type="ECO:0000256" key="9">
    <source>
        <dbReference type="HAMAP-Rule" id="MF_00060"/>
    </source>
</evidence>
<comment type="subcellular location">
    <subcellularLocation>
        <location evidence="3 9">Cytoplasm</location>
    </subcellularLocation>
</comment>
<feature type="domain" description="Survival protein SurE-like phosphatase/nucleotidase" evidence="10">
    <location>
        <begin position="9"/>
        <end position="194"/>
    </location>
</feature>
<dbReference type="EMBL" id="FNHG01000004">
    <property type="protein sequence ID" value="SDM02703.1"/>
    <property type="molecule type" value="Genomic_DNA"/>
</dbReference>
<dbReference type="GO" id="GO:0000166">
    <property type="term" value="F:nucleotide binding"/>
    <property type="evidence" value="ECO:0007669"/>
    <property type="project" value="UniProtKB-KW"/>
</dbReference>
<dbReference type="InterPro" id="IPR002828">
    <property type="entry name" value="SurE-like_Pase/nucleotidase"/>
</dbReference>
<dbReference type="Pfam" id="PF01975">
    <property type="entry name" value="SurE"/>
    <property type="match status" value="1"/>
</dbReference>
<dbReference type="FunFam" id="3.40.1210.10:FF:000001">
    <property type="entry name" value="5'/3'-nucleotidase SurE"/>
    <property type="match status" value="1"/>
</dbReference>
<organism evidence="11 12">
    <name type="scientific">Maricaulis salignorans</name>
    <dbReference type="NCBI Taxonomy" id="144026"/>
    <lineage>
        <taxon>Bacteria</taxon>
        <taxon>Pseudomonadati</taxon>
        <taxon>Pseudomonadota</taxon>
        <taxon>Alphaproteobacteria</taxon>
        <taxon>Maricaulales</taxon>
        <taxon>Maricaulaceae</taxon>
        <taxon>Maricaulis</taxon>
    </lineage>
</organism>
<comment type="catalytic activity">
    <reaction evidence="1 9">
        <text>a ribonucleoside 5'-phosphate + H2O = a ribonucleoside + phosphate</text>
        <dbReference type="Rhea" id="RHEA:12484"/>
        <dbReference type="ChEBI" id="CHEBI:15377"/>
        <dbReference type="ChEBI" id="CHEBI:18254"/>
        <dbReference type="ChEBI" id="CHEBI:43474"/>
        <dbReference type="ChEBI" id="CHEBI:58043"/>
        <dbReference type="EC" id="3.1.3.5"/>
    </reaction>
</comment>
<keyword evidence="7 9" id="KW-0547">Nucleotide-binding</keyword>
<evidence type="ECO:0000256" key="1">
    <source>
        <dbReference type="ARBA" id="ARBA00000815"/>
    </source>
</evidence>
<protein>
    <recommendedName>
        <fullName evidence="9">5'-nucleotidase SurE</fullName>
        <ecNumber evidence="9">3.1.3.5</ecNumber>
    </recommendedName>
    <alternativeName>
        <fullName evidence="9">Nucleoside 5'-monophosphate phosphohydrolase</fullName>
    </alternativeName>
</protein>
<name>A0A1G9PVL2_9PROT</name>
<dbReference type="GO" id="GO:0005737">
    <property type="term" value="C:cytoplasm"/>
    <property type="evidence" value="ECO:0007669"/>
    <property type="project" value="UniProtKB-SubCell"/>
</dbReference>
<feature type="binding site" evidence="9">
    <location>
        <position position="15"/>
    </location>
    <ligand>
        <name>a divalent metal cation</name>
        <dbReference type="ChEBI" id="CHEBI:60240"/>
    </ligand>
</feature>
<evidence type="ECO:0000256" key="4">
    <source>
        <dbReference type="ARBA" id="ARBA00011062"/>
    </source>
</evidence>
<keyword evidence="5 9" id="KW-0963">Cytoplasm</keyword>
<keyword evidence="12" id="KW-1185">Reference proteome</keyword>
<evidence type="ECO:0000259" key="10">
    <source>
        <dbReference type="Pfam" id="PF01975"/>
    </source>
</evidence>
<dbReference type="SUPFAM" id="SSF64167">
    <property type="entry name" value="SurE-like"/>
    <property type="match status" value="1"/>
</dbReference>
<feature type="binding site" evidence="9">
    <location>
        <position position="14"/>
    </location>
    <ligand>
        <name>a divalent metal cation</name>
        <dbReference type="ChEBI" id="CHEBI:60240"/>
    </ligand>
</feature>
<sequence>MIPKTNPRILLTNDDGVHARGLKVLEAIARELSNDVWIVAPALEQSGAGRSLSLHAPLRIRQFDEKRFSVSGTPTDAVLIGVQDLVKGKKPDIILSGVNRGQNIAEDVTFSGTVAGAMQGMQLGIPSVALSQAYGFKKDDPIEWDTAQTFGAPILRRLFDLKWPEDVLININFPDAKVEDVTEVEVTRQGRRDQHILHGERRVDPRGEDYYWLAFKGLLSNPPEGVDLRAIYEGKISVTPLHMDLTHGETLGKLKRMLGGVPPRS</sequence>
<feature type="binding site" evidence="9">
    <location>
        <position position="99"/>
    </location>
    <ligand>
        <name>a divalent metal cation</name>
        <dbReference type="ChEBI" id="CHEBI:60240"/>
    </ligand>
</feature>
<evidence type="ECO:0000256" key="6">
    <source>
        <dbReference type="ARBA" id="ARBA00022723"/>
    </source>
</evidence>
<dbReference type="EC" id="3.1.3.5" evidence="9"/>
<evidence type="ECO:0000256" key="7">
    <source>
        <dbReference type="ARBA" id="ARBA00022741"/>
    </source>
</evidence>
<dbReference type="AlphaFoldDB" id="A0A1G9PVL2"/>
<gene>
    <name evidence="9" type="primary">surE</name>
    <name evidence="11" type="ORF">SAMN04488568_10447</name>
</gene>
<evidence type="ECO:0000256" key="5">
    <source>
        <dbReference type="ARBA" id="ARBA00022490"/>
    </source>
</evidence>
<comment type="cofactor">
    <cofactor evidence="9">
        <name>a divalent metal cation</name>
        <dbReference type="ChEBI" id="CHEBI:60240"/>
    </cofactor>
    <text evidence="9">Binds 1 divalent metal cation per subunit.</text>
</comment>
<keyword evidence="8 9" id="KW-0378">Hydrolase</keyword>
<feature type="binding site" evidence="9">
    <location>
        <position position="46"/>
    </location>
    <ligand>
        <name>a divalent metal cation</name>
        <dbReference type="ChEBI" id="CHEBI:60240"/>
    </ligand>
</feature>
<dbReference type="PANTHER" id="PTHR30457">
    <property type="entry name" value="5'-NUCLEOTIDASE SURE"/>
    <property type="match status" value="1"/>
</dbReference>
<dbReference type="STRING" id="144026.SAMN04488568_10447"/>
<comment type="cofactor">
    <cofactor evidence="2">
        <name>Mg(2+)</name>
        <dbReference type="ChEBI" id="CHEBI:18420"/>
    </cofactor>
</comment>
<dbReference type="GO" id="GO:0008253">
    <property type="term" value="F:5'-nucleotidase activity"/>
    <property type="evidence" value="ECO:0007669"/>
    <property type="project" value="UniProtKB-UniRule"/>
</dbReference>
<dbReference type="Gene3D" id="3.40.1210.10">
    <property type="entry name" value="Survival protein SurE-like phosphatase/nucleotidase"/>
    <property type="match status" value="1"/>
</dbReference>
<dbReference type="GO" id="GO:0046872">
    <property type="term" value="F:metal ion binding"/>
    <property type="evidence" value="ECO:0007669"/>
    <property type="project" value="UniProtKB-UniRule"/>
</dbReference>
<dbReference type="HAMAP" id="MF_00060">
    <property type="entry name" value="SurE"/>
    <property type="match status" value="1"/>
</dbReference>
<evidence type="ECO:0000313" key="11">
    <source>
        <dbReference type="EMBL" id="SDM02703.1"/>
    </source>
</evidence>
<dbReference type="NCBIfam" id="NF001490">
    <property type="entry name" value="PRK00346.1-4"/>
    <property type="match status" value="1"/>
</dbReference>
<keyword evidence="6 9" id="KW-0479">Metal-binding</keyword>
<dbReference type="InterPro" id="IPR030048">
    <property type="entry name" value="SurE"/>
</dbReference>